<dbReference type="RefSeq" id="WP_193734490.1">
    <property type="nucleotide sequence ID" value="NZ_CP063304.1"/>
</dbReference>
<organism evidence="5 6">
    <name type="scientific">Blautia liquoris</name>
    <dbReference type="NCBI Taxonomy" id="2779518"/>
    <lineage>
        <taxon>Bacteria</taxon>
        <taxon>Bacillati</taxon>
        <taxon>Bacillota</taxon>
        <taxon>Clostridia</taxon>
        <taxon>Lachnospirales</taxon>
        <taxon>Lachnospiraceae</taxon>
        <taxon>Blautia</taxon>
    </lineage>
</organism>
<protein>
    <recommendedName>
        <fullName evidence="7">Streptococcal pilin isopeptide linker domain-containing protein</fullName>
    </recommendedName>
</protein>
<name>A0A7M2RDA5_9FIRM</name>
<feature type="transmembrane region" description="Helical" evidence="1">
    <location>
        <begin position="400"/>
        <end position="419"/>
    </location>
</feature>
<dbReference type="Pfam" id="PF12892">
    <property type="entry name" value="FctA"/>
    <property type="match status" value="1"/>
</dbReference>
<dbReference type="EMBL" id="CP063304">
    <property type="protein sequence ID" value="QOV18128.1"/>
    <property type="molecule type" value="Genomic_DNA"/>
</dbReference>
<dbReference type="Gene3D" id="2.60.40.3050">
    <property type="match status" value="1"/>
</dbReference>
<sequence length="429" mass="44994">MKRNKRLKALLSLAMTAVLTVGAATTAYADPPAAISGDGAYILKELEMDDTLSIPSGGYTFNFSVTPKKFNDTTAVTPTAPIVNGSAMPGVTDTSITLQEADKDNNASTGGISVYKKQAANKIFNGVTWNAPGTYTYTVKERTSGYSNPTTGKTMTDDTTEYEVTAYVKNDGAGGYVIENIGVVDTENTEDGGKVSVTPDPDTNQFKFVNVYSETAGGGGTDPTEDASLTVSKVVEATDHSDLGQYFPFFIDTTAAGTETAGTTIYKAYLIDNGTVIPMASQNEVSGETYATDSDSNGDYIKVSAGSTLKINLKHGQSVAFMNMAVGAQYKATEDAVAHYIADIDLVVNGGTSTLIQGAVNTANDTGTQALGADTNSAAFTNMYDEDTAVTPTGIQSNDMPFLSMIVLAVAALGGYTVIRFRKKTSAKN</sequence>
<keyword evidence="1" id="KW-0812">Transmembrane</keyword>
<evidence type="ECO:0000313" key="6">
    <source>
        <dbReference type="Proteomes" id="UP000593601"/>
    </source>
</evidence>
<dbReference type="InterPro" id="IPR022464">
    <property type="entry name" value="Strep_pil_isopept_link"/>
</dbReference>
<dbReference type="Proteomes" id="UP000593601">
    <property type="component" value="Chromosome"/>
</dbReference>
<dbReference type="Gene3D" id="2.60.40.1140">
    <property type="entry name" value="Collagen-binding surface protein Cna, B-type domain"/>
    <property type="match status" value="1"/>
</dbReference>
<evidence type="ECO:0000313" key="5">
    <source>
        <dbReference type="EMBL" id="QOV18128.1"/>
    </source>
</evidence>
<feature type="signal peptide" evidence="2">
    <location>
        <begin position="1"/>
        <end position="23"/>
    </location>
</feature>
<accession>A0A7M2RDA5</accession>
<evidence type="ECO:0000259" key="3">
    <source>
        <dbReference type="Pfam" id="PF12892"/>
    </source>
</evidence>
<gene>
    <name evidence="5" type="ORF">INP51_08670</name>
</gene>
<evidence type="ECO:0000256" key="2">
    <source>
        <dbReference type="SAM" id="SignalP"/>
    </source>
</evidence>
<dbReference type="InterPro" id="IPR055382">
    <property type="entry name" value="DUF7601"/>
</dbReference>
<feature type="domain" description="DUF7601" evidence="4">
    <location>
        <begin position="228"/>
        <end position="384"/>
    </location>
</feature>
<reference evidence="5 6" key="1">
    <citation type="submission" date="2020-10" db="EMBL/GenBank/DDBJ databases">
        <title>Blautia liquoris sp.nov., isolated from the mud in a fermentation cellar used for the production of Chinese strong-flavoured liquor.</title>
        <authorList>
            <person name="Lu L."/>
        </authorList>
    </citation>
    <scope>NUCLEOTIDE SEQUENCE [LARGE SCALE GENOMIC DNA]</scope>
    <source>
        <strain evidence="5 6">LZLJ-3</strain>
    </source>
</reference>
<evidence type="ECO:0000256" key="1">
    <source>
        <dbReference type="SAM" id="Phobius"/>
    </source>
</evidence>
<dbReference type="InterPro" id="IPR038174">
    <property type="entry name" value="Strep_pil_link_sf"/>
</dbReference>
<evidence type="ECO:0000259" key="4">
    <source>
        <dbReference type="Pfam" id="PF24547"/>
    </source>
</evidence>
<dbReference type="AlphaFoldDB" id="A0A7M2RDA5"/>
<keyword evidence="6" id="KW-1185">Reference proteome</keyword>
<keyword evidence="1" id="KW-1133">Transmembrane helix</keyword>
<keyword evidence="2" id="KW-0732">Signal</keyword>
<keyword evidence="1" id="KW-0472">Membrane</keyword>
<dbReference type="KEGG" id="bliq:INP51_08670"/>
<proteinExistence type="predicted"/>
<feature type="chain" id="PRO_5039597530" description="Streptococcal pilin isopeptide linker domain-containing protein" evidence="2">
    <location>
        <begin position="24"/>
        <end position="429"/>
    </location>
</feature>
<feature type="domain" description="Streptococcal pilin isopeptide linkage" evidence="3">
    <location>
        <begin position="97"/>
        <end position="213"/>
    </location>
</feature>
<dbReference type="Pfam" id="PF24547">
    <property type="entry name" value="DUF7601"/>
    <property type="match status" value="1"/>
</dbReference>
<evidence type="ECO:0008006" key="7">
    <source>
        <dbReference type="Google" id="ProtNLM"/>
    </source>
</evidence>